<reference evidence="1" key="1">
    <citation type="submission" date="2022-11" db="EMBL/GenBank/DDBJ databases">
        <title>Genome Sequence of Boeremia exigua.</title>
        <authorList>
            <person name="Buettner E."/>
        </authorList>
    </citation>
    <scope>NUCLEOTIDE SEQUENCE</scope>
    <source>
        <strain evidence="1">CU02</strain>
    </source>
</reference>
<evidence type="ECO:0000313" key="1">
    <source>
        <dbReference type="EMBL" id="KAJ8114170.1"/>
    </source>
</evidence>
<gene>
    <name evidence="1" type="ORF">OPT61_g3893</name>
</gene>
<sequence length="139" mass="15147">MTSSTDTDHQPGSTKPEAYIINVSSREGIFEAQARSIGKAGKHVHTNMSKAALNMITETEASSAWRSRRVAMNTVDPGYMSAAPECEGHFDGQRPISWEDGVGRVLWPIAVDERENCAVWGRFLKHYGAVEVDPGAGRG</sequence>
<dbReference type="Proteomes" id="UP001153331">
    <property type="component" value="Unassembled WGS sequence"/>
</dbReference>
<comment type="caution">
    <text evidence="1">The sequence shown here is derived from an EMBL/GenBank/DDBJ whole genome shotgun (WGS) entry which is preliminary data.</text>
</comment>
<evidence type="ECO:0000313" key="2">
    <source>
        <dbReference type="Proteomes" id="UP001153331"/>
    </source>
</evidence>
<accession>A0ACC2IG63</accession>
<name>A0ACC2IG63_9PLEO</name>
<dbReference type="EMBL" id="JAPHNI010000209">
    <property type="protein sequence ID" value="KAJ8114170.1"/>
    <property type="molecule type" value="Genomic_DNA"/>
</dbReference>
<organism evidence="1 2">
    <name type="scientific">Boeremia exigua</name>
    <dbReference type="NCBI Taxonomy" id="749465"/>
    <lineage>
        <taxon>Eukaryota</taxon>
        <taxon>Fungi</taxon>
        <taxon>Dikarya</taxon>
        <taxon>Ascomycota</taxon>
        <taxon>Pezizomycotina</taxon>
        <taxon>Dothideomycetes</taxon>
        <taxon>Pleosporomycetidae</taxon>
        <taxon>Pleosporales</taxon>
        <taxon>Pleosporineae</taxon>
        <taxon>Didymellaceae</taxon>
        <taxon>Boeremia</taxon>
    </lineage>
</organism>
<protein>
    <submittedName>
        <fullName evidence="1">Uncharacterized protein</fullName>
    </submittedName>
</protein>
<keyword evidence="2" id="KW-1185">Reference proteome</keyword>
<proteinExistence type="predicted"/>